<accession>A0A9D1JQ68</accession>
<evidence type="ECO:0000256" key="7">
    <source>
        <dbReference type="ARBA" id="ARBA00023122"/>
    </source>
</evidence>
<dbReference type="InterPro" id="IPR000644">
    <property type="entry name" value="CBS_dom"/>
</dbReference>
<comment type="similarity">
    <text evidence="2">Belongs to the UPF0053 family.</text>
</comment>
<evidence type="ECO:0000256" key="4">
    <source>
        <dbReference type="ARBA" id="ARBA00022692"/>
    </source>
</evidence>
<keyword evidence="7 9" id="KW-0129">CBS domain</keyword>
<dbReference type="InterPro" id="IPR044751">
    <property type="entry name" value="Ion_transp-like_CBS"/>
</dbReference>
<reference evidence="14" key="1">
    <citation type="submission" date="2020-10" db="EMBL/GenBank/DDBJ databases">
        <authorList>
            <person name="Gilroy R."/>
        </authorList>
    </citation>
    <scope>NUCLEOTIDE SEQUENCE</scope>
    <source>
        <strain evidence="14">CHK178-757</strain>
    </source>
</reference>
<dbReference type="SMART" id="SM01091">
    <property type="entry name" value="CorC_HlyC"/>
    <property type="match status" value="1"/>
</dbReference>
<dbReference type="PROSITE" id="PS51846">
    <property type="entry name" value="CNNM"/>
    <property type="match status" value="1"/>
</dbReference>
<evidence type="ECO:0000313" key="15">
    <source>
        <dbReference type="Proteomes" id="UP000823927"/>
    </source>
</evidence>
<dbReference type="SUPFAM" id="SSF56176">
    <property type="entry name" value="FAD-binding/transporter-associated domain-like"/>
    <property type="match status" value="1"/>
</dbReference>
<dbReference type="Gene3D" id="3.10.580.10">
    <property type="entry name" value="CBS-domain"/>
    <property type="match status" value="1"/>
</dbReference>
<evidence type="ECO:0000256" key="9">
    <source>
        <dbReference type="PROSITE-ProRule" id="PRU00703"/>
    </source>
</evidence>
<dbReference type="EMBL" id="DVIT01000018">
    <property type="protein sequence ID" value="HIS46858.1"/>
    <property type="molecule type" value="Genomic_DNA"/>
</dbReference>
<keyword evidence="3" id="KW-1003">Cell membrane</keyword>
<evidence type="ECO:0000256" key="2">
    <source>
        <dbReference type="ARBA" id="ARBA00006337"/>
    </source>
</evidence>
<proteinExistence type="inferred from homology"/>
<dbReference type="InterPro" id="IPR016169">
    <property type="entry name" value="FAD-bd_PCMH_sub2"/>
</dbReference>
<dbReference type="SUPFAM" id="SSF54631">
    <property type="entry name" value="CBS-domain pair"/>
    <property type="match status" value="1"/>
</dbReference>
<dbReference type="GO" id="GO:0005886">
    <property type="term" value="C:plasma membrane"/>
    <property type="evidence" value="ECO:0007669"/>
    <property type="project" value="UniProtKB-SubCell"/>
</dbReference>
<feature type="transmembrane region" description="Helical" evidence="11">
    <location>
        <begin position="61"/>
        <end position="85"/>
    </location>
</feature>
<evidence type="ECO:0000256" key="3">
    <source>
        <dbReference type="ARBA" id="ARBA00022475"/>
    </source>
</evidence>
<keyword evidence="6 10" id="KW-1133">Transmembrane helix</keyword>
<dbReference type="InterPro" id="IPR002550">
    <property type="entry name" value="CNNM"/>
</dbReference>
<dbReference type="GO" id="GO:0050660">
    <property type="term" value="F:flavin adenine dinucleotide binding"/>
    <property type="evidence" value="ECO:0007669"/>
    <property type="project" value="InterPro"/>
</dbReference>
<dbReference type="FunFam" id="3.10.580.10:FF:000002">
    <property type="entry name" value="Magnesium/cobalt efflux protein CorC"/>
    <property type="match status" value="1"/>
</dbReference>
<evidence type="ECO:0000256" key="6">
    <source>
        <dbReference type="ARBA" id="ARBA00022989"/>
    </source>
</evidence>
<organism evidence="14 15">
    <name type="scientific">Candidatus Scybalocola faecigallinarum</name>
    <dbReference type="NCBI Taxonomy" id="2840941"/>
    <lineage>
        <taxon>Bacteria</taxon>
        <taxon>Bacillati</taxon>
        <taxon>Bacillota</taxon>
        <taxon>Clostridia</taxon>
        <taxon>Lachnospirales</taxon>
        <taxon>Lachnospiraceae</taxon>
        <taxon>Lachnospiraceae incertae sedis</taxon>
        <taxon>Candidatus Scybalocola (ex Gilroy et al. 2021)</taxon>
    </lineage>
</organism>
<dbReference type="PANTHER" id="PTHR43099">
    <property type="entry name" value="UPF0053 PROTEIN YRKA"/>
    <property type="match status" value="1"/>
</dbReference>
<comment type="caution">
    <text evidence="14">The sequence shown here is derived from an EMBL/GenBank/DDBJ whole genome shotgun (WGS) entry which is preliminary data.</text>
</comment>
<evidence type="ECO:0000259" key="12">
    <source>
        <dbReference type="PROSITE" id="PS51371"/>
    </source>
</evidence>
<reference evidence="14" key="2">
    <citation type="journal article" date="2021" name="PeerJ">
        <title>Extensive microbial diversity within the chicken gut microbiome revealed by metagenomics and culture.</title>
        <authorList>
            <person name="Gilroy R."/>
            <person name="Ravi A."/>
            <person name="Getino M."/>
            <person name="Pursley I."/>
            <person name="Horton D.L."/>
            <person name="Alikhan N.F."/>
            <person name="Baker D."/>
            <person name="Gharbi K."/>
            <person name="Hall N."/>
            <person name="Watson M."/>
            <person name="Adriaenssens E.M."/>
            <person name="Foster-Nyarko E."/>
            <person name="Jarju S."/>
            <person name="Secka A."/>
            <person name="Antonio M."/>
            <person name="Oren A."/>
            <person name="Chaudhuri R.R."/>
            <person name="La Ragione R."/>
            <person name="Hildebrand F."/>
            <person name="Pallen M.J."/>
        </authorList>
    </citation>
    <scope>NUCLEOTIDE SEQUENCE</scope>
    <source>
        <strain evidence="14">CHK178-757</strain>
    </source>
</reference>
<evidence type="ECO:0000259" key="13">
    <source>
        <dbReference type="PROSITE" id="PS51846"/>
    </source>
</evidence>
<dbReference type="Pfam" id="PF03471">
    <property type="entry name" value="CorC_HlyC"/>
    <property type="match status" value="1"/>
</dbReference>
<dbReference type="InterPro" id="IPR005170">
    <property type="entry name" value="Transptr-assoc_dom"/>
</dbReference>
<keyword evidence="8 10" id="KW-0472">Membrane</keyword>
<dbReference type="PANTHER" id="PTHR43099:SF2">
    <property type="entry name" value="UPF0053 PROTEIN YRKA"/>
    <property type="match status" value="1"/>
</dbReference>
<dbReference type="InterPro" id="IPR051676">
    <property type="entry name" value="UPF0053_domain"/>
</dbReference>
<feature type="domain" description="CBS" evidence="12">
    <location>
        <begin position="280"/>
        <end position="337"/>
    </location>
</feature>
<dbReference type="Proteomes" id="UP000823927">
    <property type="component" value="Unassembled WGS sequence"/>
</dbReference>
<dbReference type="InterPro" id="IPR036318">
    <property type="entry name" value="FAD-bd_PCMH-like_sf"/>
</dbReference>
<keyword evidence="4 10" id="KW-0812">Transmembrane</keyword>
<feature type="transmembrane region" description="Helical" evidence="11">
    <location>
        <begin position="132"/>
        <end position="153"/>
    </location>
</feature>
<sequence>MDADAVTQLIVIFILIILSAFFSSAEGAMANANKVHLKELADEGNKKALLIQKLTARPGKLLSAVLMCNTIIKLTASGVTVFLAANLASQHNAAASIPWIAAAAIGILAIIILIFGEIFPKMLSASAPDKQVLAYARILYIITTVLTPFIFIFTKLSQLLLRILGKEPYTINKSMTESELLSIIDVSHEDGVIESDEKEMMANVVDFGDSLAKDVMVPRIDITFAPVNMNYEDLIRLFQEEKYSRMPVYEDSKDNIIGIVNLKDVFCYQGRKEDFVLRNILREPFFTYEYQKISDLLLQLRGQSKNMAIVLDEYGATAGLISLEDLLEEIVGEIRDEYDDEEEDDIQKISDLEYVVDGSARLDDIDELLGTHFESDDYDSIAGHIIHVMERIPRTGESIVTDEGIRFVVDSMEKNRIEKIHIYIPEKIPETAD</sequence>
<evidence type="ECO:0000256" key="11">
    <source>
        <dbReference type="SAM" id="Phobius"/>
    </source>
</evidence>
<feature type="domain" description="CBS" evidence="12">
    <location>
        <begin position="216"/>
        <end position="275"/>
    </location>
</feature>
<dbReference type="Gene3D" id="3.30.465.10">
    <property type="match status" value="1"/>
</dbReference>
<dbReference type="AlphaFoldDB" id="A0A9D1JQ68"/>
<dbReference type="CDD" id="cd04590">
    <property type="entry name" value="CBS_pair_CorC_HlyC_assoc"/>
    <property type="match status" value="1"/>
</dbReference>
<evidence type="ECO:0000313" key="14">
    <source>
        <dbReference type="EMBL" id="HIS46858.1"/>
    </source>
</evidence>
<evidence type="ECO:0000256" key="1">
    <source>
        <dbReference type="ARBA" id="ARBA00004651"/>
    </source>
</evidence>
<feature type="transmembrane region" description="Helical" evidence="11">
    <location>
        <begin position="97"/>
        <end position="120"/>
    </location>
</feature>
<evidence type="ECO:0000256" key="5">
    <source>
        <dbReference type="ARBA" id="ARBA00022737"/>
    </source>
</evidence>
<feature type="domain" description="CNNM transmembrane" evidence="13">
    <location>
        <begin position="1"/>
        <end position="197"/>
    </location>
</feature>
<dbReference type="Pfam" id="PF00571">
    <property type="entry name" value="CBS"/>
    <property type="match status" value="2"/>
</dbReference>
<protein>
    <submittedName>
        <fullName evidence="14">HlyC/CorC family transporter</fullName>
    </submittedName>
</protein>
<dbReference type="PROSITE" id="PS51371">
    <property type="entry name" value="CBS"/>
    <property type="match status" value="2"/>
</dbReference>
<gene>
    <name evidence="14" type="ORF">IAB46_04700</name>
</gene>
<keyword evidence="5" id="KW-0677">Repeat</keyword>
<evidence type="ECO:0000256" key="8">
    <source>
        <dbReference type="ARBA" id="ARBA00023136"/>
    </source>
</evidence>
<evidence type="ECO:0000256" key="10">
    <source>
        <dbReference type="PROSITE-ProRule" id="PRU01193"/>
    </source>
</evidence>
<comment type="subcellular location">
    <subcellularLocation>
        <location evidence="1">Cell membrane</location>
        <topology evidence="1">Multi-pass membrane protein</topology>
    </subcellularLocation>
</comment>
<dbReference type="Pfam" id="PF01595">
    <property type="entry name" value="CNNM"/>
    <property type="match status" value="1"/>
</dbReference>
<feature type="transmembrane region" description="Helical" evidence="11">
    <location>
        <begin position="6"/>
        <end position="25"/>
    </location>
</feature>
<dbReference type="InterPro" id="IPR046342">
    <property type="entry name" value="CBS_dom_sf"/>
</dbReference>
<name>A0A9D1JQ68_9FIRM</name>